<proteinExistence type="predicted"/>
<name>A0AAE2SDR0_9BACT</name>
<reference evidence="1" key="1">
    <citation type="submission" date="2021-01" db="EMBL/GenBank/DDBJ databases">
        <title>Modified the classification status of verrucomicrobia.</title>
        <authorList>
            <person name="Feng X."/>
        </authorList>
    </citation>
    <scope>NUCLEOTIDE SEQUENCE</scope>
    <source>
        <strain evidence="1">5K15</strain>
    </source>
</reference>
<evidence type="ECO:0000313" key="2">
    <source>
        <dbReference type="Proteomes" id="UP000634206"/>
    </source>
</evidence>
<gene>
    <name evidence="1" type="ORF">JIN83_06820</name>
</gene>
<dbReference type="AlphaFoldDB" id="A0AAE2SDR0"/>
<dbReference type="RefSeq" id="WP_309489271.1">
    <property type="nucleotide sequence ID" value="NZ_JAENIG010000003.1"/>
</dbReference>
<accession>A0AAE2SDR0</accession>
<comment type="caution">
    <text evidence="1">The sequence shown here is derived from an EMBL/GenBank/DDBJ whole genome shotgun (WGS) entry which is preliminary data.</text>
</comment>
<evidence type="ECO:0000313" key="1">
    <source>
        <dbReference type="EMBL" id="MBK1854665.1"/>
    </source>
</evidence>
<dbReference type="Proteomes" id="UP000634206">
    <property type="component" value="Unassembled WGS sequence"/>
</dbReference>
<organism evidence="1 2">
    <name type="scientific">Oceaniferula flava</name>
    <dbReference type="NCBI Taxonomy" id="2800421"/>
    <lineage>
        <taxon>Bacteria</taxon>
        <taxon>Pseudomonadati</taxon>
        <taxon>Verrucomicrobiota</taxon>
        <taxon>Verrucomicrobiia</taxon>
        <taxon>Verrucomicrobiales</taxon>
        <taxon>Verrucomicrobiaceae</taxon>
        <taxon>Oceaniferula</taxon>
    </lineage>
</organism>
<sequence>MACSFVSLIIRRVVNSIVGVLVNSPLEQDYGEASEKDIVRFEANYQLIAQIEYIDPRMARIFATIEGLSEHQFHQLHTRMWELPEDRRAEYLYHIKEPGRPEPVELRILLQKSSHHILYLHFQSSQAVIQSIQSLAPRQVEPVQQIHA</sequence>
<protein>
    <submittedName>
        <fullName evidence="1">Uncharacterized protein</fullName>
    </submittedName>
</protein>
<dbReference type="EMBL" id="JAENIG010000003">
    <property type="protein sequence ID" value="MBK1854665.1"/>
    <property type="molecule type" value="Genomic_DNA"/>
</dbReference>
<keyword evidence="2" id="KW-1185">Reference proteome</keyword>